<name>A0A1H7IBL0_STRJI</name>
<dbReference type="EMBL" id="FOAZ01000002">
    <property type="protein sequence ID" value="SEK59252.1"/>
    <property type="molecule type" value="Genomic_DNA"/>
</dbReference>
<dbReference type="RefSeq" id="WP_052438426.1">
    <property type="nucleotide sequence ID" value="NZ_BBPN01000005.1"/>
</dbReference>
<dbReference type="AlphaFoldDB" id="A0A1H7IBL0"/>
<dbReference type="Gene3D" id="1.10.1200.10">
    <property type="entry name" value="ACP-like"/>
    <property type="match status" value="1"/>
</dbReference>
<dbReference type="InterPro" id="IPR009081">
    <property type="entry name" value="PP-bd_ACP"/>
</dbReference>
<evidence type="ECO:0000313" key="2">
    <source>
        <dbReference type="EMBL" id="SEK59252.1"/>
    </source>
</evidence>
<dbReference type="SUPFAM" id="SSF47336">
    <property type="entry name" value="ACP-like"/>
    <property type="match status" value="1"/>
</dbReference>
<dbReference type="PROSITE" id="PS50075">
    <property type="entry name" value="CARRIER"/>
    <property type="match status" value="1"/>
</dbReference>
<feature type="domain" description="Carrier" evidence="1">
    <location>
        <begin position="2"/>
        <end position="78"/>
    </location>
</feature>
<dbReference type="InterPro" id="IPR036736">
    <property type="entry name" value="ACP-like_sf"/>
</dbReference>
<dbReference type="Proteomes" id="UP000183015">
    <property type="component" value="Unassembled WGS sequence"/>
</dbReference>
<reference evidence="3" key="1">
    <citation type="submission" date="2016-10" db="EMBL/GenBank/DDBJ databases">
        <authorList>
            <person name="Varghese N."/>
        </authorList>
    </citation>
    <scope>NUCLEOTIDE SEQUENCE [LARGE SCALE GENOMIC DNA]</scope>
    <source>
        <strain evidence="3">DSM 45096 / BCRC 16803 / CGMCC 4.1857 / CIP 109030 / JCM 12277 / KCTC 19219 / NBRC 100920 / 33214</strain>
    </source>
</reference>
<protein>
    <submittedName>
        <fullName evidence="2">Acyl carrier protein</fullName>
    </submittedName>
</protein>
<dbReference type="eggNOG" id="COG0236">
    <property type="taxonomic scope" value="Bacteria"/>
</dbReference>
<dbReference type="OrthoDB" id="4257495at2"/>
<dbReference type="Pfam" id="PF00550">
    <property type="entry name" value="PP-binding"/>
    <property type="match status" value="1"/>
</dbReference>
<proteinExistence type="predicted"/>
<dbReference type="STRING" id="235985.SAMN05414137_102564"/>
<evidence type="ECO:0000313" key="3">
    <source>
        <dbReference type="Proteomes" id="UP000183015"/>
    </source>
</evidence>
<organism evidence="2 3">
    <name type="scientific">Streptacidiphilus jiangxiensis</name>
    <dbReference type="NCBI Taxonomy" id="235985"/>
    <lineage>
        <taxon>Bacteria</taxon>
        <taxon>Bacillati</taxon>
        <taxon>Actinomycetota</taxon>
        <taxon>Actinomycetes</taxon>
        <taxon>Kitasatosporales</taxon>
        <taxon>Streptomycetaceae</taxon>
        <taxon>Streptacidiphilus</taxon>
    </lineage>
</organism>
<keyword evidence="3" id="KW-1185">Reference proteome</keyword>
<sequence length="78" mass="8715">MTVTVLTEDSFLELVRDELALPLAQSDLESDFDRVVAWDSLQTLRLVAAVEKRTGKRVPVGRVLAERSLRGIYDVLTA</sequence>
<gene>
    <name evidence="2" type="ORF">SAMN05414137_102564</name>
</gene>
<accession>A0A1H7IBL0</accession>
<evidence type="ECO:0000259" key="1">
    <source>
        <dbReference type="PROSITE" id="PS50075"/>
    </source>
</evidence>